<reference evidence="8 9" key="1">
    <citation type="submission" date="2014-02" db="EMBL/GenBank/DDBJ databases">
        <title>Single nucleus genome sequencing reveals high similarity among nuclei of an endomycorrhizal fungus.</title>
        <authorList>
            <person name="Lin K."/>
            <person name="Geurts R."/>
            <person name="Zhang Z."/>
            <person name="Limpens E."/>
            <person name="Saunders D.G."/>
            <person name="Mu D."/>
            <person name="Pang E."/>
            <person name="Cao H."/>
            <person name="Cha H."/>
            <person name="Lin T."/>
            <person name="Zhou Q."/>
            <person name="Shang Y."/>
            <person name="Li Y."/>
            <person name="Ivanov S."/>
            <person name="Sharma T."/>
            <person name="Velzen R.V."/>
            <person name="Ruijter N.D."/>
            <person name="Aanen D.K."/>
            <person name="Win J."/>
            <person name="Kamoun S."/>
            <person name="Bisseling T."/>
            <person name="Huang S."/>
        </authorList>
    </citation>
    <scope>NUCLEOTIDE SEQUENCE [LARGE SCALE GENOMIC DNA]</scope>
    <source>
        <strain evidence="9">DAOM197198w</strain>
    </source>
</reference>
<evidence type="ECO:0000259" key="7">
    <source>
        <dbReference type="Pfam" id="PF03561"/>
    </source>
</evidence>
<keyword evidence="9" id="KW-1185">Reference proteome</keyword>
<protein>
    <submittedName>
        <fullName evidence="8">Allantoicase</fullName>
    </submittedName>
</protein>
<comment type="similarity">
    <text evidence="1">Belongs to the allantoicase family.</text>
</comment>
<feature type="domain" description="Allantoicase" evidence="7">
    <location>
        <begin position="205"/>
        <end position="345"/>
    </location>
</feature>
<proteinExistence type="inferred from homology"/>
<evidence type="ECO:0000313" key="8">
    <source>
        <dbReference type="EMBL" id="EXX62995.1"/>
    </source>
</evidence>
<dbReference type="OMA" id="SVYRCKP"/>
<dbReference type="SUPFAM" id="SSF51182">
    <property type="entry name" value="RmlC-like cupins"/>
    <property type="match status" value="1"/>
</dbReference>
<dbReference type="AlphaFoldDB" id="A0A015J804"/>
<dbReference type="Gene3D" id="2.60.120.480">
    <property type="entry name" value="Ureidoglycolate hydrolase"/>
    <property type="match status" value="1"/>
</dbReference>
<keyword evidence="3" id="KW-0659">Purine metabolism</keyword>
<dbReference type="CDD" id="cd20298">
    <property type="entry name" value="cupin_UAH"/>
    <property type="match status" value="1"/>
</dbReference>
<dbReference type="GO" id="GO:0000256">
    <property type="term" value="P:allantoin catabolic process"/>
    <property type="evidence" value="ECO:0007669"/>
    <property type="project" value="InterPro"/>
</dbReference>
<dbReference type="SUPFAM" id="SSF49785">
    <property type="entry name" value="Galactose-binding domain-like"/>
    <property type="match status" value="2"/>
</dbReference>
<dbReference type="InterPro" id="IPR008979">
    <property type="entry name" value="Galactose-bd-like_sf"/>
</dbReference>
<dbReference type="FunFam" id="2.60.120.260:FF:000059">
    <property type="entry name" value="Probable allantoicase"/>
    <property type="match status" value="1"/>
</dbReference>
<dbReference type="HOGENOM" id="CLU_018495_0_0_1"/>
<feature type="domain" description="Allantoicase" evidence="7">
    <location>
        <begin position="36"/>
        <end position="184"/>
    </location>
</feature>
<evidence type="ECO:0000313" key="9">
    <source>
        <dbReference type="Proteomes" id="UP000022910"/>
    </source>
</evidence>
<comment type="subunit">
    <text evidence="2">Homodimer.</text>
</comment>
<name>A0A015J804_RHIIW</name>
<comment type="catalytic activity">
    <reaction evidence="6">
        <text>(S)-ureidoglycolate = urea + glyoxylate</text>
        <dbReference type="Rhea" id="RHEA:11304"/>
        <dbReference type="ChEBI" id="CHEBI:16199"/>
        <dbReference type="ChEBI" id="CHEBI:36655"/>
        <dbReference type="ChEBI" id="CHEBI:57296"/>
        <dbReference type="EC" id="4.3.2.3"/>
    </reaction>
</comment>
<comment type="caution">
    <text evidence="8">The sequence shown here is derived from an EMBL/GenBank/DDBJ whole genome shotgun (WGS) entry which is preliminary data.</text>
</comment>
<dbReference type="GO" id="GO:0006144">
    <property type="term" value="P:purine nucleobase metabolic process"/>
    <property type="evidence" value="ECO:0007669"/>
    <property type="project" value="UniProtKB-KW"/>
</dbReference>
<keyword evidence="5" id="KW-0456">Lyase</keyword>
<accession>A0A015J804</accession>
<dbReference type="GO" id="GO:0050385">
    <property type="term" value="F:ureidoglycolate lyase activity"/>
    <property type="evidence" value="ECO:0007669"/>
    <property type="project" value="UniProtKB-EC"/>
</dbReference>
<dbReference type="InterPro" id="IPR011051">
    <property type="entry name" value="RmlC_Cupin_sf"/>
</dbReference>
<dbReference type="SMR" id="A0A015J804"/>
<dbReference type="Pfam" id="PF03561">
    <property type="entry name" value="Allantoicase"/>
    <property type="match status" value="2"/>
</dbReference>
<dbReference type="InterPro" id="IPR024060">
    <property type="entry name" value="Ureidoglycolate_lyase_dom_sf"/>
</dbReference>
<evidence type="ECO:0000256" key="3">
    <source>
        <dbReference type="ARBA" id="ARBA00022631"/>
    </source>
</evidence>
<evidence type="ECO:0000256" key="1">
    <source>
        <dbReference type="ARBA" id="ARBA00009242"/>
    </source>
</evidence>
<evidence type="ECO:0000256" key="6">
    <source>
        <dbReference type="ARBA" id="ARBA00047684"/>
    </source>
</evidence>
<dbReference type="Gene3D" id="2.60.120.260">
    <property type="entry name" value="Galactose-binding domain-like"/>
    <property type="match status" value="2"/>
</dbReference>
<sequence length="579" mass="65253">MEEFNNPKINFRILDIIEGVSQLDKEFVDLASSTLGGKVIECNDEFFAEAFNLLKPQEPIREWGRYTERGAWMDGWETKRHSPSYDWVVIKLGFEGYLTGFDINTAHFVGNHAPLADVEACYSPHKDPIYGDDTNWHKVLSKVNLGPSSQHFFGIQKTSVKFTHVKLNIYPDGGVARFRVYGVVSAKWPIDPSTPIDLAYVGNEGRVIFHSDQHFGKSDNLLLPGRGKDMSDGWETKRSRQPNHKDWVIIKLGAPGYLEKAEIDTAFFKGNYPDSVLLEGCFCDKDLSLENIESNQWVTLFERNKLGPHKQHYFELKEKNKKFSHVKMTIFPDGGVKRLRIIGRRELPKNATDNVAQSATRTSLKRITATPLTHASYSPYGHIIQSFPEHSSASQNCISVSHSIKVTPANQGTARKYNNIAPVINFRQSDFQSQSSNSDNSTSNKTHIIAKAEPNLSLFKCSPAKSLPFILRLMERHPYSSQMFVPLNNGKVKGYLVVVCLSNDEGDRPDLSTLNAFVVSSTQGISYHPGIWHHPIIALEETTDFVCLTHESGVADEDCEEFEFEEKDCVLIDVPGFNC</sequence>
<dbReference type="PANTHER" id="PTHR12045:SF3">
    <property type="entry name" value="INACTIVE ALLANTOICASE-RELATED"/>
    <property type="match status" value="1"/>
</dbReference>
<dbReference type="OrthoDB" id="10266039at2759"/>
<gene>
    <name evidence="8" type="ORF">RirG_156520</name>
</gene>
<dbReference type="InterPro" id="IPR015908">
    <property type="entry name" value="Allantoicase_dom"/>
</dbReference>
<evidence type="ECO:0000256" key="4">
    <source>
        <dbReference type="ARBA" id="ARBA00022801"/>
    </source>
</evidence>
<dbReference type="EMBL" id="JEMT01024228">
    <property type="protein sequence ID" value="EXX62995.1"/>
    <property type="molecule type" value="Genomic_DNA"/>
</dbReference>
<dbReference type="NCBIfam" id="TIGR02961">
    <property type="entry name" value="allantoicase"/>
    <property type="match status" value="1"/>
</dbReference>
<dbReference type="Proteomes" id="UP000022910">
    <property type="component" value="Unassembled WGS sequence"/>
</dbReference>
<dbReference type="Pfam" id="PF04115">
    <property type="entry name" value="Ureidogly_lyase"/>
    <property type="match status" value="1"/>
</dbReference>
<evidence type="ECO:0000256" key="5">
    <source>
        <dbReference type="ARBA" id="ARBA00023239"/>
    </source>
</evidence>
<dbReference type="STRING" id="1432141.A0A015J804"/>
<dbReference type="GO" id="GO:0004848">
    <property type="term" value="F:ureidoglycolate hydrolase activity"/>
    <property type="evidence" value="ECO:0007669"/>
    <property type="project" value="InterPro"/>
</dbReference>
<dbReference type="HAMAP" id="MF_00813">
    <property type="entry name" value="Allantoicase"/>
    <property type="match status" value="1"/>
</dbReference>
<evidence type="ECO:0000256" key="2">
    <source>
        <dbReference type="ARBA" id="ARBA00011738"/>
    </source>
</evidence>
<dbReference type="InterPro" id="IPR007247">
    <property type="entry name" value="Ureidogly_lyase"/>
</dbReference>
<dbReference type="InterPro" id="IPR005164">
    <property type="entry name" value="Allantoicase"/>
</dbReference>
<dbReference type="InterPro" id="IPR047233">
    <property type="entry name" value="UAH_cupin"/>
</dbReference>
<dbReference type="PANTHER" id="PTHR12045">
    <property type="entry name" value="ALLANTOICASE"/>
    <property type="match status" value="1"/>
</dbReference>
<organism evidence="8 9">
    <name type="scientific">Rhizophagus irregularis (strain DAOM 197198w)</name>
    <name type="common">Glomus intraradices</name>
    <dbReference type="NCBI Taxonomy" id="1432141"/>
    <lineage>
        <taxon>Eukaryota</taxon>
        <taxon>Fungi</taxon>
        <taxon>Fungi incertae sedis</taxon>
        <taxon>Mucoromycota</taxon>
        <taxon>Glomeromycotina</taxon>
        <taxon>Glomeromycetes</taxon>
        <taxon>Glomerales</taxon>
        <taxon>Glomeraceae</taxon>
        <taxon>Rhizophagus</taxon>
    </lineage>
</organism>
<dbReference type="GO" id="GO:0004037">
    <property type="term" value="F:allantoicase activity"/>
    <property type="evidence" value="ECO:0007669"/>
    <property type="project" value="InterPro"/>
</dbReference>
<keyword evidence="4" id="KW-0378">Hydrolase</keyword>